<feature type="active site" description="Proton donor" evidence="4">
    <location>
        <position position="146"/>
    </location>
</feature>
<reference evidence="7 8" key="1">
    <citation type="journal article" date="2024" name="J. Plant Pathol.">
        <title>Sequence and assembly of the genome of Seiridium unicorne, isolate CBS 538.82, causal agent of cypress canker disease.</title>
        <authorList>
            <person name="Scali E."/>
            <person name="Rocca G.D."/>
            <person name="Danti R."/>
            <person name="Garbelotto M."/>
            <person name="Barberini S."/>
            <person name="Baroncelli R."/>
            <person name="Emiliani G."/>
        </authorList>
    </citation>
    <scope>NUCLEOTIDE SEQUENCE [LARGE SCALE GENOMIC DNA]</scope>
    <source>
        <strain evidence="7 8">BM-138-508</strain>
    </source>
</reference>
<keyword evidence="2 4" id="KW-0378">Hydrolase</keyword>
<evidence type="ECO:0000313" key="8">
    <source>
        <dbReference type="Proteomes" id="UP001408356"/>
    </source>
</evidence>
<name>A0ABR2UJF9_9PEZI</name>
<dbReference type="InterPro" id="IPR017853">
    <property type="entry name" value="GH"/>
</dbReference>
<feature type="active site" description="Nucleophile" evidence="4">
    <location>
        <position position="251"/>
    </location>
</feature>
<evidence type="ECO:0000259" key="6">
    <source>
        <dbReference type="PROSITE" id="PS51764"/>
    </source>
</evidence>
<dbReference type="PROSITE" id="PS51764">
    <property type="entry name" value="GH26"/>
    <property type="match status" value="1"/>
</dbReference>
<evidence type="ECO:0000313" key="7">
    <source>
        <dbReference type="EMBL" id="KAK9414767.1"/>
    </source>
</evidence>
<organism evidence="7 8">
    <name type="scientific">Seiridium unicorne</name>
    <dbReference type="NCBI Taxonomy" id="138068"/>
    <lineage>
        <taxon>Eukaryota</taxon>
        <taxon>Fungi</taxon>
        <taxon>Dikarya</taxon>
        <taxon>Ascomycota</taxon>
        <taxon>Pezizomycotina</taxon>
        <taxon>Sordariomycetes</taxon>
        <taxon>Xylariomycetidae</taxon>
        <taxon>Amphisphaeriales</taxon>
        <taxon>Sporocadaceae</taxon>
        <taxon>Seiridium</taxon>
    </lineage>
</organism>
<protein>
    <submittedName>
        <fullName evidence="7">Family 26 glycoside hydrolase</fullName>
    </submittedName>
</protein>
<evidence type="ECO:0000256" key="2">
    <source>
        <dbReference type="ARBA" id="ARBA00022801"/>
    </source>
</evidence>
<proteinExistence type="inferred from homology"/>
<dbReference type="EMBL" id="JARVKF010000422">
    <property type="protein sequence ID" value="KAK9414767.1"/>
    <property type="molecule type" value="Genomic_DNA"/>
</dbReference>
<evidence type="ECO:0000256" key="4">
    <source>
        <dbReference type="PROSITE-ProRule" id="PRU01100"/>
    </source>
</evidence>
<evidence type="ECO:0000256" key="3">
    <source>
        <dbReference type="ARBA" id="ARBA00023295"/>
    </source>
</evidence>
<sequence length="313" mass="34180">MKTAICAAIAVLVTKANSSPVADKAERAVDLPQVPTGCMTSYNGIHWGWLPDDSSNGAVTMAALHKDTGKPGCFFGDYSHIQSSSYDGSDFTGKTGLTDGAVMVPAVMPTGVTWNQVDADLANKIGNAVKVYTEKNIPVYLRFAHEVNCYGKPGCGSPEYPGGTNYAEFKTAWANVAEVCRSIKGCYMYFCPNLNGDDDIKNWLPAASDIDIMGIDHYVDSSKSSDSWASQFGSFYQEYVEPYGKPFLIGETACSGCTETQKLAWAKTLTMSDFSAYPLYKGVMWFEYNKESNFYVVYGQSKADIDQFDSNFA</sequence>
<gene>
    <name evidence="7" type="ORF">SUNI508_10885</name>
</gene>
<feature type="signal peptide" evidence="5">
    <location>
        <begin position="1"/>
        <end position="18"/>
    </location>
</feature>
<feature type="domain" description="GH26" evidence="6">
    <location>
        <begin position="1"/>
        <end position="313"/>
    </location>
</feature>
<keyword evidence="3 4" id="KW-0326">Glycosidase</keyword>
<dbReference type="InterPro" id="IPR022790">
    <property type="entry name" value="GH26_dom"/>
</dbReference>
<dbReference type="PANTHER" id="PTHR40079">
    <property type="entry name" value="MANNAN ENDO-1,4-BETA-MANNOSIDASE E-RELATED"/>
    <property type="match status" value="1"/>
</dbReference>
<keyword evidence="8" id="KW-1185">Reference proteome</keyword>
<comment type="caution">
    <text evidence="7">The sequence shown here is derived from an EMBL/GenBank/DDBJ whole genome shotgun (WGS) entry which is preliminary data.</text>
</comment>
<dbReference type="InterPro" id="IPR000805">
    <property type="entry name" value="Glyco_hydro_26"/>
</dbReference>
<dbReference type="SUPFAM" id="SSF51445">
    <property type="entry name" value="(Trans)glycosidases"/>
    <property type="match status" value="1"/>
</dbReference>
<keyword evidence="5" id="KW-0732">Signal</keyword>
<dbReference type="Gene3D" id="3.20.20.80">
    <property type="entry name" value="Glycosidases"/>
    <property type="match status" value="1"/>
</dbReference>
<feature type="chain" id="PRO_5045798146" evidence="5">
    <location>
        <begin position="19"/>
        <end position="313"/>
    </location>
</feature>
<dbReference type="Proteomes" id="UP001408356">
    <property type="component" value="Unassembled WGS sequence"/>
</dbReference>
<accession>A0ABR2UJF9</accession>
<dbReference type="Pfam" id="PF02156">
    <property type="entry name" value="Glyco_hydro_26"/>
    <property type="match status" value="1"/>
</dbReference>
<dbReference type="GO" id="GO:0016787">
    <property type="term" value="F:hydrolase activity"/>
    <property type="evidence" value="ECO:0007669"/>
    <property type="project" value="UniProtKB-KW"/>
</dbReference>
<comment type="similarity">
    <text evidence="1 4">Belongs to the glycosyl hydrolase 26 family.</text>
</comment>
<evidence type="ECO:0000256" key="5">
    <source>
        <dbReference type="SAM" id="SignalP"/>
    </source>
</evidence>
<dbReference type="PANTHER" id="PTHR40079:SF6">
    <property type="entry name" value="GH26 DOMAIN-CONTAINING PROTEIN"/>
    <property type="match status" value="1"/>
</dbReference>
<evidence type="ECO:0000256" key="1">
    <source>
        <dbReference type="ARBA" id="ARBA00007754"/>
    </source>
</evidence>